<name>A0A9E7UCF9_9EURY</name>
<dbReference type="RefSeq" id="WP_260643337.1">
    <property type="nucleotide sequence ID" value="NZ_CP104003.1"/>
</dbReference>
<dbReference type="PROSITE" id="PS51202">
    <property type="entry name" value="RCK_C"/>
    <property type="match status" value="2"/>
</dbReference>
<feature type="transmembrane region" description="Helical" evidence="7">
    <location>
        <begin position="545"/>
        <end position="565"/>
    </location>
</feature>
<feature type="transmembrane region" description="Helical" evidence="7">
    <location>
        <begin position="585"/>
        <end position="605"/>
    </location>
</feature>
<evidence type="ECO:0000259" key="8">
    <source>
        <dbReference type="PROSITE" id="PS51202"/>
    </source>
</evidence>
<evidence type="ECO:0000313" key="9">
    <source>
        <dbReference type="EMBL" id="UWM56223.1"/>
    </source>
</evidence>
<feature type="transmembrane region" description="Helical" evidence="7">
    <location>
        <begin position="519"/>
        <end position="538"/>
    </location>
</feature>
<keyword evidence="5 7" id="KW-1133">Transmembrane helix</keyword>
<feature type="transmembrane region" description="Helical" evidence="7">
    <location>
        <begin position="188"/>
        <end position="208"/>
    </location>
</feature>
<dbReference type="Pfam" id="PF02080">
    <property type="entry name" value="TrkA_C"/>
    <property type="match status" value="1"/>
</dbReference>
<gene>
    <name evidence="9" type="ORF">N0B31_07990</name>
</gene>
<feature type="transmembrane region" description="Helical" evidence="7">
    <location>
        <begin position="417"/>
        <end position="450"/>
    </location>
</feature>
<proteinExistence type="predicted"/>
<dbReference type="Pfam" id="PF03600">
    <property type="entry name" value="CitMHS"/>
    <property type="match status" value="1"/>
</dbReference>
<keyword evidence="10" id="KW-1185">Reference proteome</keyword>
<evidence type="ECO:0000256" key="2">
    <source>
        <dbReference type="ARBA" id="ARBA00022448"/>
    </source>
</evidence>
<reference evidence="9" key="1">
    <citation type="submission" date="2022-09" db="EMBL/GenBank/DDBJ databases">
        <title>Diverse halophilic archaea isolated from saline environments.</title>
        <authorList>
            <person name="Cui H.-L."/>
        </authorList>
    </citation>
    <scope>NUCLEOTIDE SEQUENCE</scope>
    <source>
        <strain evidence="9">ZS-35-S2</strain>
    </source>
</reference>
<evidence type="ECO:0000256" key="4">
    <source>
        <dbReference type="ARBA" id="ARBA00022737"/>
    </source>
</evidence>
<dbReference type="PANTHER" id="PTHR43652">
    <property type="entry name" value="BASIC AMINO ACID ANTIPORTER YFCC-RELATED"/>
    <property type="match status" value="1"/>
</dbReference>
<evidence type="ECO:0000256" key="3">
    <source>
        <dbReference type="ARBA" id="ARBA00022692"/>
    </source>
</evidence>
<dbReference type="AlphaFoldDB" id="A0A9E7UCF9"/>
<comment type="subcellular location">
    <subcellularLocation>
        <location evidence="1">Membrane</location>
        <topology evidence="1">Multi-pass membrane protein</topology>
    </subcellularLocation>
</comment>
<feature type="transmembrane region" description="Helical" evidence="7">
    <location>
        <begin position="6"/>
        <end position="25"/>
    </location>
</feature>
<keyword evidence="2" id="KW-0813">Transport</keyword>
<dbReference type="PANTHER" id="PTHR43652:SF2">
    <property type="entry name" value="BASIC AMINO ACID ANTIPORTER YFCC-RELATED"/>
    <property type="match status" value="1"/>
</dbReference>
<dbReference type="GO" id="GO:0008324">
    <property type="term" value="F:monoatomic cation transmembrane transporter activity"/>
    <property type="evidence" value="ECO:0007669"/>
    <property type="project" value="InterPro"/>
</dbReference>
<feature type="domain" description="RCK C-terminal" evidence="8">
    <location>
        <begin position="215"/>
        <end position="298"/>
    </location>
</feature>
<dbReference type="EMBL" id="CP104003">
    <property type="protein sequence ID" value="UWM56223.1"/>
    <property type="molecule type" value="Genomic_DNA"/>
</dbReference>
<evidence type="ECO:0000256" key="5">
    <source>
        <dbReference type="ARBA" id="ARBA00022989"/>
    </source>
</evidence>
<dbReference type="SUPFAM" id="SSF116726">
    <property type="entry name" value="TrkA C-terminal domain-like"/>
    <property type="match status" value="2"/>
</dbReference>
<dbReference type="Gene3D" id="3.30.70.1450">
    <property type="entry name" value="Regulator of K+ conductance, C-terminal domain"/>
    <property type="match status" value="2"/>
</dbReference>
<dbReference type="InterPro" id="IPR036721">
    <property type="entry name" value="RCK_C_sf"/>
</dbReference>
<dbReference type="KEGG" id="ssai:N0B31_07990"/>
<protein>
    <submittedName>
        <fullName evidence="9">SLC13 family permease</fullName>
    </submittedName>
</protein>
<evidence type="ECO:0000256" key="7">
    <source>
        <dbReference type="SAM" id="Phobius"/>
    </source>
</evidence>
<dbReference type="InterPro" id="IPR004680">
    <property type="entry name" value="Cit_transptr-like_dom"/>
</dbReference>
<keyword evidence="6 7" id="KW-0472">Membrane</keyword>
<feature type="domain" description="RCK C-terminal" evidence="8">
    <location>
        <begin position="308"/>
        <end position="392"/>
    </location>
</feature>
<dbReference type="Proteomes" id="UP001057580">
    <property type="component" value="Chromosome"/>
</dbReference>
<feature type="transmembrane region" description="Helical" evidence="7">
    <location>
        <begin position="147"/>
        <end position="168"/>
    </location>
</feature>
<evidence type="ECO:0000256" key="6">
    <source>
        <dbReference type="ARBA" id="ARBA00023136"/>
    </source>
</evidence>
<organism evidence="9 10">
    <name type="scientific">Salinirubellus salinus</name>
    <dbReference type="NCBI Taxonomy" id="1364945"/>
    <lineage>
        <taxon>Archaea</taxon>
        <taxon>Methanobacteriati</taxon>
        <taxon>Methanobacteriota</taxon>
        <taxon>Stenosarchaea group</taxon>
        <taxon>Halobacteria</taxon>
        <taxon>Halobacteriales</taxon>
        <taxon>Natronomonadaceae</taxon>
        <taxon>Salinirubellus</taxon>
    </lineage>
</organism>
<dbReference type="GO" id="GO:0005886">
    <property type="term" value="C:plasma membrane"/>
    <property type="evidence" value="ECO:0007669"/>
    <property type="project" value="TreeGrafter"/>
</dbReference>
<sequence length="607" mass="63789">MVTAPPTSALVVFALVAVAVGLFVTEVVSPDVTALSVLVALVLLEPWTGVGPQAALSGFASPATITILAMFVLSAGVQQTGAIRRLGALVAEFVAGDRRRLSTAIVAMTGPLAGFVNNTPVVAMFIPMVTELADEVHLSPSKLLIPLSYASMLGGTLTLIGTATNVLASDLLDELVGQSFSMFSFTPLGVVVLLVGSAYLLLVAVPLLPERIEVVDLVSEFGLEGYLHRVYVRRRSPLIGLSVAEAMEELDVDVDIIQIVRGEETLIAPVDRTIEQQDVLTVRADRDALDAFVALGALRRLPQARVTERELVEPEGLGTLVEASIARKSALAGETLRTAELRRRYTDTVLAFRRGGDLVHEDIADFEMSEGDGLLLYTTQETVDRLRSDGDLLVTEVARLPNHEETFPPLFETKAPLAIGVVGGVVALAALDVLPIAIAALAGVVAMVVGGVIETREAYKSVDWEVILLLAGIIPLGLAIQSSGGAAYLGELVAAAAPALPALVVLGAFYLLTGLLANLVTPVASVVLVLPIAVETAANVGADQFAFALGVTFGAATAFTTPIGYQTNLMVFAPGGYRFTDYVRVGLPLQLLLTVVTPVAIDLLYSV</sequence>
<keyword evidence="3 7" id="KW-0812">Transmembrane</keyword>
<feature type="transmembrane region" description="Helical" evidence="7">
    <location>
        <begin position="56"/>
        <end position="77"/>
    </location>
</feature>
<feature type="transmembrane region" description="Helical" evidence="7">
    <location>
        <begin position="462"/>
        <end position="480"/>
    </location>
</feature>
<evidence type="ECO:0000313" key="10">
    <source>
        <dbReference type="Proteomes" id="UP001057580"/>
    </source>
</evidence>
<dbReference type="InterPro" id="IPR051679">
    <property type="entry name" value="DASS-Related_Transporters"/>
</dbReference>
<dbReference type="InterPro" id="IPR006037">
    <property type="entry name" value="RCK_C"/>
</dbReference>
<keyword evidence="4" id="KW-0677">Repeat</keyword>
<dbReference type="GO" id="GO:0006813">
    <property type="term" value="P:potassium ion transport"/>
    <property type="evidence" value="ECO:0007669"/>
    <property type="project" value="InterPro"/>
</dbReference>
<accession>A0A9E7UCF9</accession>
<evidence type="ECO:0000256" key="1">
    <source>
        <dbReference type="ARBA" id="ARBA00004141"/>
    </source>
</evidence>
<dbReference type="GeneID" id="74942354"/>